<evidence type="ECO:0000256" key="5">
    <source>
        <dbReference type="ARBA" id="ARBA00023136"/>
    </source>
</evidence>
<evidence type="ECO:0000256" key="6">
    <source>
        <dbReference type="SAM" id="Phobius"/>
    </source>
</evidence>
<feature type="transmembrane region" description="Helical" evidence="6">
    <location>
        <begin position="71"/>
        <end position="91"/>
    </location>
</feature>
<dbReference type="Pfam" id="PF03239">
    <property type="entry name" value="FTR1"/>
    <property type="match status" value="1"/>
</dbReference>
<keyword evidence="3 6" id="KW-0812">Transmembrane</keyword>
<dbReference type="Proteomes" id="UP000256542">
    <property type="component" value="Unassembled WGS sequence"/>
</dbReference>
<dbReference type="GO" id="GO:0033573">
    <property type="term" value="C:high-affinity iron permease complex"/>
    <property type="evidence" value="ECO:0007669"/>
    <property type="project" value="InterPro"/>
</dbReference>
<evidence type="ECO:0000313" key="8">
    <source>
        <dbReference type="Proteomes" id="UP000256542"/>
    </source>
</evidence>
<dbReference type="RefSeq" id="WP_115895928.1">
    <property type="nucleotide sequence ID" value="NZ_QUNG01000001.1"/>
</dbReference>
<dbReference type="PANTHER" id="PTHR31632">
    <property type="entry name" value="IRON TRANSPORTER FTH1"/>
    <property type="match status" value="1"/>
</dbReference>
<feature type="transmembrane region" description="Helical" evidence="6">
    <location>
        <begin position="112"/>
        <end position="127"/>
    </location>
</feature>
<dbReference type="EMBL" id="QUNG01000001">
    <property type="protein sequence ID" value="REG86674.1"/>
    <property type="molecule type" value="Genomic_DNA"/>
</dbReference>
<evidence type="ECO:0000256" key="2">
    <source>
        <dbReference type="ARBA" id="ARBA00008333"/>
    </source>
</evidence>
<keyword evidence="4 6" id="KW-1133">Transmembrane helix</keyword>
<gene>
    <name evidence="7" type="ORF">DFP81_101239</name>
</gene>
<dbReference type="AlphaFoldDB" id="A0A3E0DVZ9"/>
<comment type="similarity">
    <text evidence="2">Belongs to the oxidase-dependent Fe transporter (OFeT) (TC 9.A.10.1) family.</text>
</comment>
<keyword evidence="8" id="KW-1185">Reference proteome</keyword>
<dbReference type="InterPro" id="IPR004923">
    <property type="entry name" value="FTR1/Fip1/EfeU"/>
</dbReference>
<feature type="transmembrane region" description="Helical" evidence="6">
    <location>
        <begin position="6"/>
        <end position="25"/>
    </location>
</feature>
<feature type="transmembrane region" description="Helical" evidence="6">
    <location>
        <begin position="182"/>
        <end position="207"/>
    </location>
</feature>
<evidence type="ECO:0000256" key="3">
    <source>
        <dbReference type="ARBA" id="ARBA00022692"/>
    </source>
</evidence>
<comment type="caution">
    <text evidence="7">The sequence shown here is derived from an EMBL/GenBank/DDBJ whole genome shotgun (WGS) entry which is preliminary data.</text>
</comment>
<dbReference type="PANTHER" id="PTHR31632:SF2">
    <property type="entry name" value="PLASMA MEMBRANE IRON PERMEASE"/>
    <property type="match status" value="1"/>
</dbReference>
<name>A0A3E0DVZ9_9GAMM</name>
<organism evidence="7 8">
    <name type="scientific">Marinomonas pollencensis</name>
    <dbReference type="NCBI Taxonomy" id="491954"/>
    <lineage>
        <taxon>Bacteria</taxon>
        <taxon>Pseudomonadati</taxon>
        <taxon>Pseudomonadota</taxon>
        <taxon>Gammaproteobacteria</taxon>
        <taxon>Oceanospirillales</taxon>
        <taxon>Oceanospirillaceae</taxon>
        <taxon>Marinomonas</taxon>
    </lineage>
</organism>
<feature type="transmembrane region" description="Helical" evidence="6">
    <location>
        <begin position="147"/>
        <end position="170"/>
    </location>
</feature>
<dbReference type="GO" id="GO:0015093">
    <property type="term" value="F:ferrous iron transmembrane transporter activity"/>
    <property type="evidence" value="ECO:0007669"/>
    <property type="project" value="TreeGrafter"/>
</dbReference>
<evidence type="ECO:0000313" key="7">
    <source>
        <dbReference type="EMBL" id="REG86674.1"/>
    </source>
</evidence>
<protein>
    <submittedName>
        <fullName evidence="7">High-affinity iron transporter</fullName>
    </submittedName>
</protein>
<feature type="transmembrane region" description="Helical" evidence="6">
    <location>
        <begin position="37"/>
        <end position="59"/>
    </location>
</feature>
<sequence length="291" mass="32003">MGQIIFVVCRESIEALLVIGILYAWMNGRPGAQKGKIWLVAGILAGFGLAGLLTLTLIGVTDILGGAARDWFEIGMLTFASILIVQMVMWMRAHGRTMKKDLEQGLEKSTQSSNWWGVFFLAMIAVGREGSETVMFLYGSLLQLDSFASYVNFFVAAAIGLALAMILFFLLQIGGKYISWKWFFRVTETMLLFLGAALFLTAAGKLLGGPLAVTDLPAWMYSTVWDISGVLSDSSVFGGLLASLFAYRSQPIGWDLLMLGVYWVLVLLVLRWQLRGRESQAKRAASVVEAN</sequence>
<accession>A0A3E0DVZ9</accession>
<keyword evidence="5 6" id="KW-0472">Membrane</keyword>
<evidence type="ECO:0000256" key="1">
    <source>
        <dbReference type="ARBA" id="ARBA00004141"/>
    </source>
</evidence>
<evidence type="ECO:0000256" key="4">
    <source>
        <dbReference type="ARBA" id="ARBA00022989"/>
    </source>
</evidence>
<feature type="transmembrane region" description="Helical" evidence="6">
    <location>
        <begin position="254"/>
        <end position="274"/>
    </location>
</feature>
<reference evidence="7 8" key="1">
    <citation type="submission" date="2018-08" db="EMBL/GenBank/DDBJ databases">
        <title>Genomic Encyclopedia of Type Strains, Phase III (KMG-III): the genomes of soil and plant-associated and newly described type strains.</title>
        <authorList>
            <person name="Whitman W."/>
        </authorList>
    </citation>
    <scope>NUCLEOTIDE SEQUENCE [LARGE SCALE GENOMIC DNA]</scope>
    <source>
        <strain evidence="7 8">CECT 7375</strain>
    </source>
</reference>
<dbReference type="OrthoDB" id="8215804at2"/>
<proteinExistence type="inferred from homology"/>
<comment type="subcellular location">
    <subcellularLocation>
        <location evidence="1">Membrane</location>
        <topology evidence="1">Multi-pass membrane protein</topology>
    </subcellularLocation>
</comment>